<organism evidence="1 2">
    <name type="scientific">Actinocrispum wychmicini</name>
    <dbReference type="NCBI Taxonomy" id="1213861"/>
    <lineage>
        <taxon>Bacteria</taxon>
        <taxon>Bacillati</taxon>
        <taxon>Actinomycetota</taxon>
        <taxon>Actinomycetes</taxon>
        <taxon>Pseudonocardiales</taxon>
        <taxon>Pseudonocardiaceae</taxon>
        <taxon>Actinocrispum</taxon>
    </lineage>
</organism>
<protein>
    <submittedName>
        <fullName evidence="1">Putative phage baseplate assembly protein</fullName>
    </submittedName>
</protein>
<evidence type="ECO:0000313" key="2">
    <source>
        <dbReference type="Proteomes" id="UP000295680"/>
    </source>
</evidence>
<sequence length="643" mass="69611">MALASPNLDDRRFQQLVDEAKRYVQQSCPEWTDHNVSDPGVTLIEVFAHMVDQLVYRLNRVPEKNYLAFLDLLGVKLFPPAAARADVTFRLAAPQLETVLLPVGTEVATVPTETRAAVVFATVDELPIVPCELDRLVTISASGEQVERTNDLRAGRDVPCFQAAPVAGDSMLFGLSNAVPRCVIAVRLDSRVEGIGVDPTQPPLIWEAWDGSTWTPCQTDEDTTGGLNRPGDVVLNIPDSHALAVVGGIRAGWIRCRVTEREPGVPFYSETPTVRVAEAFTIGGTTTVEHAESMTDVPIGTSEGVPGQRFRVPRSPILLDAQPVAVQVSSVDGWQDWTVVEHFGRSGPDDRHVVLDAANGELQFPPAVREADGTLRSYGAVPGKGEYIRIPRYRTGGGRSGNVARAAISVLRSSVPYVASVQNREAAGGGVDGETVAEAKIRAPQQLRIQERAVTAADYEHIAREAAPSAARIRCLPVGDEPGAVRVLVVPEVVADEGDRLRFEQLIPPGTMLSAISKELSERKLIGTRLVVQPPRYQGVTVVARLVSNGSAGDVQRDALDALYRYFNPLRGGMAATGWDFGRAVQFGEVFSVLQRVPGVGLVEEVRIYPADPVTGRRGSIVERVELEPNALVFSYQHQVVVT</sequence>
<dbReference type="NCBIfam" id="TIGR02243">
    <property type="entry name" value="putative baseplate assembly protein"/>
    <property type="match status" value="1"/>
</dbReference>
<evidence type="ECO:0000313" key="1">
    <source>
        <dbReference type="EMBL" id="TCO55768.1"/>
    </source>
</evidence>
<keyword evidence="2" id="KW-1185">Reference proteome</keyword>
<dbReference type="AlphaFoldDB" id="A0A4R2JFX5"/>
<dbReference type="RefSeq" id="WP_132121839.1">
    <property type="nucleotide sequence ID" value="NZ_SLWS01000007.1"/>
</dbReference>
<accession>A0A4R2JFX5</accession>
<reference evidence="1 2" key="1">
    <citation type="submission" date="2019-03" db="EMBL/GenBank/DDBJ databases">
        <title>Genomic Encyclopedia of Type Strains, Phase IV (KMG-IV): sequencing the most valuable type-strain genomes for metagenomic binning, comparative biology and taxonomic classification.</title>
        <authorList>
            <person name="Goeker M."/>
        </authorList>
    </citation>
    <scope>NUCLEOTIDE SEQUENCE [LARGE SCALE GENOMIC DNA]</scope>
    <source>
        <strain evidence="1 2">DSM 45934</strain>
    </source>
</reference>
<dbReference type="OrthoDB" id="9027184at2"/>
<dbReference type="Proteomes" id="UP000295680">
    <property type="component" value="Unassembled WGS sequence"/>
</dbReference>
<proteinExistence type="predicted"/>
<dbReference type="EMBL" id="SLWS01000007">
    <property type="protein sequence ID" value="TCO55768.1"/>
    <property type="molecule type" value="Genomic_DNA"/>
</dbReference>
<dbReference type="InterPro" id="IPR011749">
    <property type="entry name" value="CHP02243"/>
</dbReference>
<name>A0A4R2JFX5_9PSEU</name>
<comment type="caution">
    <text evidence="1">The sequence shown here is derived from an EMBL/GenBank/DDBJ whole genome shotgun (WGS) entry which is preliminary data.</text>
</comment>
<gene>
    <name evidence="1" type="ORF">EV192_107191</name>
</gene>